<keyword evidence="2" id="KW-1185">Reference proteome</keyword>
<accession>A0A4C1VFH7</accession>
<evidence type="ECO:0000313" key="2">
    <source>
        <dbReference type="Proteomes" id="UP000299102"/>
    </source>
</evidence>
<dbReference type="EMBL" id="BGZK01000332">
    <property type="protein sequence ID" value="GBP37340.1"/>
    <property type="molecule type" value="Genomic_DNA"/>
</dbReference>
<dbReference type="AlphaFoldDB" id="A0A4C1VFH7"/>
<organism evidence="1 2">
    <name type="scientific">Eumeta variegata</name>
    <name type="common">Bagworm moth</name>
    <name type="synonym">Eumeta japonica</name>
    <dbReference type="NCBI Taxonomy" id="151549"/>
    <lineage>
        <taxon>Eukaryota</taxon>
        <taxon>Metazoa</taxon>
        <taxon>Ecdysozoa</taxon>
        <taxon>Arthropoda</taxon>
        <taxon>Hexapoda</taxon>
        <taxon>Insecta</taxon>
        <taxon>Pterygota</taxon>
        <taxon>Neoptera</taxon>
        <taxon>Endopterygota</taxon>
        <taxon>Lepidoptera</taxon>
        <taxon>Glossata</taxon>
        <taxon>Ditrysia</taxon>
        <taxon>Tineoidea</taxon>
        <taxon>Psychidae</taxon>
        <taxon>Oiketicinae</taxon>
        <taxon>Eumeta</taxon>
    </lineage>
</organism>
<sequence length="104" mass="11343">MIRGTIAKRLFMFSESVIDSSITGGAFIPRGRRRGGAEALRGRQMSFVIFVDPKVPSLRRLHAPPTAVRPGPARAAELSFTARALGSISAAPLSNLDRFQHERL</sequence>
<name>A0A4C1VFH7_EUMVA</name>
<comment type="caution">
    <text evidence="1">The sequence shown here is derived from an EMBL/GenBank/DDBJ whole genome shotgun (WGS) entry which is preliminary data.</text>
</comment>
<protein>
    <submittedName>
        <fullName evidence="1">Uncharacterized protein</fullName>
    </submittedName>
</protein>
<evidence type="ECO:0000313" key="1">
    <source>
        <dbReference type="EMBL" id="GBP37340.1"/>
    </source>
</evidence>
<gene>
    <name evidence="1" type="ORF">EVAR_22800_1</name>
</gene>
<reference evidence="1 2" key="1">
    <citation type="journal article" date="2019" name="Commun. Biol.">
        <title>The bagworm genome reveals a unique fibroin gene that provides high tensile strength.</title>
        <authorList>
            <person name="Kono N."/>
            <person name="Nakamura H."/>
            <person name="Ohtoshi R."/>
            <person name="Tomita M."/>
            <person name="Numata K."/>
            <person name="Arakawa K."/>
        </authorList>
    </citation>
    <scope>NUCLEOTIDE SEQUENCE [LARGE SCALE GENOMIC DNA]</scope>
</reference>
<dbReference type="Proteomes" id="UP000299102">
    <property type="component" value="Unassembled WGS sequence"/>
</dbReference>
<proteinExistence type="predicted"/>